<reference evidence="1 2" key="1">
    <citation type="journal article" date="2018" name="Front. Microbiol.">
        <title>Genome-Based Analysis Reveals the Taxonomy and Diversity of the Family Idiomarinaceae.</title>
        <authorList>
            <person name="Liu Y."/>
            <person name="Lai Q."/>
            <person name="Shao Z."/>
        </authorList>
    </citation>
    <scope>NUCLEOTIDE SEQUENCE [LARGE SCALE GENOMIC DNA]</scope>
    <source>
        <strain evidence="1 2">GBSy1</strain>
    </source>
</reference>
<dbReference type="RefSeq" id="WP_126788925.1">
    <property type="nucleotide sequence ID" value="NZ_PIPN01000002.1"/>
</dbReference>
<protein>
    <submittedName>
        <fullName evidence="1">Glycosyltransferase</fullName>
    </submittedName>
</protein>
<accession>A0ABY0C0L1</accession>
<sequence>MRVLYGVQGTGNGHLTRALAMATAFESCPELKVDFLLSGRKRAKLFGVDALGDFSWRAGLSFATRGGRVSIRDTLSQNPWWRFWQDVHELDLSGYDLVVTDFEPVSAWAARRQGVRCIGLGRQYAFWQGHHALPVNPLQRAMIRQFAPCDEALGTHWSPLNSSTLPPLIAPVGELGSAQSKRYLVYLPFEPLADIDVLLQALPEYQFDVFHPEATPRVTANATYFAPSREGFRHAFSKAEGIIANAGFGTSSEALASGKKLLVKPLQRQFEQVANAHCLQHEGLAGVCQHLEPERVHRWIQSPSHARLQWPDVSQHVAQWIATGAKTPVAHLSQQLWQQSGLQRQTA</sequence>
<dbReference type="SUPFAM" id="SSF53756">
    <property type="entry name" value="UDP-Glycosyltransferase/glycogen phosphorylase"/>
    <property type="match status" value="1"/>
</dbReference>
<dbReference type="EMBL" id="PIPN01000002">
    <property type="protein sequence ID" value="RUO30952.1"/>
    <property type="molecule type" value="Genomic_DNA"/>
</dbReference>
<dbReference type="Pfam" id="PF13528">
    <property type="entry name" value="Glyco_trans_1_3"/>
    <property type="match status" value="1"/>
</dbReference>
<comment type="caution">
    <text evidence="1">The sequence shown here is derived from an EMBL/GenBank/DDBJ whole genome shotgun (WGS) entry which is preliminary data.</text>
</comment>
<proteinExistence type="predicted"/>
<evidence type="ECO:0000313" key="1">
    <source>
        <dbReference type="EMBL" id="RUO30952.1"/>
    </source>
</evidence>
<organism evidence="1 2">
    <name type="scientific">Aliidiomarina sedimenti</name>
    <dbReference type="NCBI Taxonomy" id="1933879"/>
    <lineage>
        <taxon>Bacteria</taxon>
        <taxon>Pseudomonadati</taxon>
        <taxon>Pseudomonadota</taxon>
        <taxon>Gammaproteobacteria</taxon>
        <taxon>Alteromonadales</taxon>
        <taxon>Idiomarinaceae</taxon>
        <taxon>Aliidiomarina</taxon>
    </lineage>
</organism>
<name>A0ABY0C0L1_9GAMM</name>
<dbReference type="Gene3D" id="3.40.50.2000">
    <property type="entry name" value="Glycogen Phosphorylase B"/>
    <property type="match status" value="1"/>
</dbReference>
<gene>
    <name evidence="1" type="ORF">CWE12_06855</name>
</gene>
<keyword evidence="2" id="KW-1185">Reference proteome</keyword>
<evidence type="ECO:0000313" key="2">
    <source>
        <dbReference type="Proteomes" id="UP000287410"/>
    </source>
</evidence>
<dbReference type="Proteomes" id="UP000287410">
    <property type="component" value="Unassembled WGS sequence"/>
</dbReference>